<feature type="compositionally biased region" description="Polar residues" evidence="1">
    <location>
        <begin position="174"/>
        <end position="187"/>
    </location>
</feature>
<dbReference type="EMBL" id="JAGDFL010000136">
    <property type="protein sequence ID" value="KAG7396871.1"/>
    <property type="molecule type" value="Genomic_DNA"/>
</dbReference>
<dbReference type="OrthoDB" id="166466at2759"/>
<keyword evidence="3" id="KW-1185">Reference proteome</keyword>
<name>A0A8T1WUP4_9STRA</name>
<feature type="region of interest" description="Disordered" evidence="1">
    <location>
        <begin position="72"/>
        <end position="110"/>
    </location>
</feature>
<dbReference type="AlphaFoldDB" id="A0A8T1WUP4"/>
<evidence type="ECO:0000256" key="1">
    <source>
        <dbReference type="SAM" id="MobiDB-lite"/>
    </source>
</evidence>
<dbReference type="Proteomes" id="UP000693981">
    <property type="component" value="Unassembled WGS sequence"/>
</dbReference>
<sequence>MSGRPYARNPRAPCSGPRDLEAILPHTFRLEAPLRLNDAKHQAIRSAIRRRCMQKNWKKMISIRHRRLEEEVAVEGKESEPKTTSVDMNSDKERENTEISTQQQEAQEQEIAVDGTKKQLEELELKLQGLTDQKHAKFQMLKDILVEEARSKMSSGSAAVGSGPKKRRVEFKDGNTTPSPAKLQSPSKLEPSHIGSPVAAAGSAE</sequence>
<evidence type="ECO:0000313" key="3">
    <source>
        <dbReference type="Proteomes" id="UP000693981"/>
    </source>
</evidence>
<evidence type="ECO:0000313" key="2">
    <source>
        <dbReference type="EMBL" id="KAG7396871.1"/>
    </source>
</evidence>
<feature type="region of interest" description="Disordered" evidence="1">
    <location>
        <begin position="149"/>
        <end position="205"/>
    </location>
</feature>
<feature type="compositionally biased region" description="Basic and acidic residues" evidence="1">
    <location>
        <begin position="72"/>
        <end position="81"/>
    </location>
</feature>
<accession>A0A8T1WUP4</accession>
<reference evidence="2" key="1">
    <citation type="submission" date="2021-02" db="EMBL/GenBank/DDBJ databases">
        <authorList>
            <person name="Palmer J.M."/>
        </authorList>
    </citation>
    <scope>NUCLEOTIDE SEQUENCE</scope>
    <source>
        <strain evidence="2">SCRP23</strain>
    </source>
</reference>
<protein>
    <submittedName>
        <fullName evidence="2">Uncharacterized protein</fullName>
    </submittedName>
</protein>
<comment type="caution">
    <text evidence="2">The sequence shown here is derived from an EMBL/GenBank/DDBJ whole genome shotgun (WGS) entry which is preliminary data.</text>
</comment>
<organism evidence="2 3">
    <name type="scientific">Phytophthora boehmeriae</name>
    <dbReference type="NCBI Taxonomy" id="109152"/>
    <lineage>
        <taxon>Eukaryota</taxon>
        <taxon>Sar</taxon>
        <taxon>Stramenopiles</taxon>
        <taxon>Oomycota</taxon>
        <taxon>Peronosporomycetes</taxon>
        <taxon>Peronosporales</taxon>
        <taxon>Peronosporaceae</taxon>
        <taxon>Phytophthora</taxon>
    </lineage>
</organism>
<proteinExistence type="predicted"/>
<gene>
    <name evidence="2" type="ORF">PHYBOEH_001628</name>
</gene>
<feature type="compositionally biased region" description="Low complexity" evidence="1">
    <location>
        <begin position="98"/>
        <end position="110"/>
    </location>
</feature>